<keyword evidence="5" id="KW-0804">Transcription</keyword>
<dbReference type="GO" id="GO:0000976">
    <property type="term" value="F:transcription cis-regulatory region binding"/>
    <property type="evidence" value="ECO:0007669"/>
    <property type="project" value="TreeGrafter"/>
</dbReference>
<dbReference type="Gene3D" id="1.10.10.10">
    <property type="entry name" value="Winged helix-like DNA-binding domain superfamily/Winged helix DNA-binding domain"/>
    <property type="match status" value="1"/>
</dbReference>
<keyword evidence="4 7" id="KW-0238">DNA-binding</keyword>
<keyword evidence="1 6" id="KW-0597">Phosphoprotein</keyword>
<evidence type="ECO:0000256" key="4">
    <source>
        <dbReference type="ARBA" id="ARBA00023125"/>
    </source>
</evidence>
<evidence type="ECO:0000256" key="6">
    <source>
        <dbReference type="PROSITE-ProRule" id="PRU00169"/>
    </source>
</evidence>
<dbReference type="PROSITE" id="PS51755">
    <property type="entry name" value="OMPR_PHOB"/>
    <property type="match status" value="1"/>
</dbReference>
<dbReference type="CDD" id="cd17574">
    <property type="entry name" value="REC_OmpR"/>
    <property type="match status" value="1"/>
</dbReference>
<dbReference type="InterPro" id="IPR039420">
    <property type="entry name" value="WalR-like"/>
</dbReference>
<dbReference type="SUPFAM" id="SSF46894">
    <property type="entry name" value="C-terminal effector domain of the bipartite response regulators"/>
    <property type="match status" value="1"/>
</dbReference>
<dbReference type="GO" id="GO:0006355">
    <property type="term" value="P:regulation of DNA-templated transcription"/>
    <property type="evidence" value="ECO:0007669"/>
    <property type="project" value="InterPro"/>
</dbReference>
<dbReference type="RefSeq" id="WP_303548114.1">
    <property type="nucleotide sequence ID" value="NZ_JAUOPG010000001.1"/>
</dbReference>
<dbReference type="Proteomes" id="UP001169862">
    <property type="component" value="Unassembled WGS sequence"/>
</dbReference>
<evidence type="ECO:0000259" key="9">
    <source>
        <dbReference type="PROSITE" id="PS51755"/>
    </source>
</evidence>
<dbReference type="PANTHER" id="PTHR48111:SF21">
    <property type="entry name" value="DNA-BINDING DUAL MASTER TRANSCRIPTIONAL REGULATOR RPAA"/>
    <property type="match status" value="1"/>
</dbReference>
<accession>A0AAW7XGC0</accession>
<dbReference type="InterPro" id="IPR001867">
    <property type="entry name" value="OmpR/PhoB-type_DNA-bd"/>
</dbReference>
<dbReference type="Gene3D" id="3.40.50.2300">
    <property type="match status" value="1"/>
</dbReference>
<dbReference type="GO" id="GO:0032993">
    <property type="term" value="C:protein-DNA complex"/>
    <property type="evidence" value="ECO:0007669"/>
    <property type="project" value="TreeGrafter"/>
</dbReference>
<protein>
    <submittedName>
        <fullName evidence="10">Response regulator transcription factor</fullName>
    </submittedName>
</protein>
<evidence type="ECO:0000256" key="3">
    <source>
        <dbReference type="ARBA" id="ARBA00023015"/>
    </source>
</evidence>
<evidence type="ECO:0000256" key="7">
    <source>
        <dbReference type="PROSITE-ProRule" id="PRU01091"/>
    </source>
</evidence>
<dbReference type="GO" id="GO:0000156">
    <property type="term" value="F:phosphorelay response regulator activity"/>
    <property type="evidence" value="ECO:0007669"/>
    <property type="project" value="TreeGrafter"/>
</dbReference>
<organism evidence="10 11">
    <name type="scientific">Neptunomonas phycophila</name>
    <dbReference type="NCBI Taxonomy" id="1572645"/>
    <lineage>
        <taxon>Bacteria</taxon>
        <taxon>Pseudomonadati</taxon>
        <taxon>Pseudomonadota</taxon>
        <taxon>Gammaproteobacteria</taxon>
        <taxon>Oceanospirillales</taxon>
        <taxon>Oceanospirillaceae</taxon>
        <taxon>Neptunomonas</taxon>
    </lineage>
</organism>
<reference evidence="10" key="1">
    <citation type="submission" date="2023-07" db="EMBL/GenBank/DDBJ databases">
        <title>Genome content predicts the carbon catabolic preferences of heterotrophic bacteria.</title>
        <authorList>
            <person name="Gralka M."/>
        </authorList>
    </citation>
    <scope>NUCLEOTIDE SEQUENCE</scope>
    <source>
        <strain evidence="10">I2M16</strain>
    </source>
</reference>
<dbReference type="InterPro" id="IPR001789">
    <property type="entry name" value="Sig_transdc_resp-reg_receiver"/>
</dbReference>
<dbReference type="SMART" id="SM00448">
    <property type="entry name" value="REC"/>
    <property type="match status" value="1"/>
</dbReference>
<proteinExistence type="predicted"/>
<dbReference type="Pfam" id="PF00072">
    <property type="entry name" value="Response_reg"/>
    <property type="match status" value="1"/>
</dbReference>
<dbReference type="CDD" id="cd00383">
    <property type="entry name" value="trans_reg_C"/>
    <property type="match status" value="1"/>
</dbReference>
<sequence length="229" mass="26096">MYRVLIVEDDSALRQGLCNLLQASLYRCYDFSCAESAVTWLSTNQPDICIIDRQLPKMSGDKLCQTIKAQHPALSVLILSGKNSDSDKIRGLQCGADDYVTKPFNPEELLARLAAIRRRIPYLIPTPPSNQLKLGDTIIDLNTHTVTFLDGSTQTLTLKEARIIERLQRSTNRVVTRDELYDFVWGQHYLPNSRALDQYMVGLRHKLRDTSHEHRYIITVRGLGYSLNC</sequence>
<dbReference type="SUPFAM" id="SSF52172">
    <property type="entry name" value="CheY-like"/>
    <property type="match status" value="1"/>
</dbReference>
<evidence type="ECO:0000256" key="2">
    <source>
        <dbReference type="ARBA" id="ARBA00023012"/>
    </source>
</evidence>
<feature type="DNA-binding region" description="OmpR/PhoB-type" evidence="7">
    <location>
        <begin position="129"/>
        <end position="229"/>
    </location>
</feature>
<evidence type="ECO:0000313" key="11">
    <source>
        <dbReference type="Proteomes" id="UP001169862"/>
    </source>
</evidence>
<dbReference type="InterPro" id="IPR036388">
    <property type="entry name" value="WH-like_DNA-bd_sf"/>
</dbReference>
<dbReference type="SMART" id="SM00862">
    <property type="entry name" value="Trans_reg_C"/>
    <property type="match status" value="1"/>
</dbReference>
<comment type="caution">
    <text evidence="10">The sequence shown here is derived from an EMBL/GenBank/DDBJ whole genome shotgun (WGS) entry which is preliminary data.</text>
</comment>
<dbReference type="InterPro" id="IPR011006">
    <property type="entry name" value="CheY-like_superfamily"/>
</dbReference>
<feature type="domain" description="Response regulatory" evidence="8">
    <location>
        <begin position="3"/>
        <end position="117"/>
    </location>
</feature>
<dbReference type="Pfam" id="PF00486">
    <property type="entry name" value="Trans_reg_C"/>
    <property type="match status" value="1"/>
</dbReference>
<dbReference type="PROSITE" id="PS50110">
    <property type="entry name" value="RESPONSE_REGULATORY"/>
    <property type="match status" value="1"/>
</dbReference>
<evidence type="ECO:0000259" key="8">
    <source>
        <dbReference type="PROSITE" id="PS50110"/>
    </source>
</evidence>
<evidence type="ECO:0000313" key="10">
    <source>
        <dbReference type="EMBL" id="MDO6452124.1"/>
    </source>
</evidence>
<dbReference type="InterPro" id="IPR016032">
    <property type="entry name" value="Sig_transdc_resp-reg_C-effctor"/>
</dbReference>
<evidence type="ECO:0000256" key="1">
    <source>
        <dbReference type="ARBA" id="ARBA00022553"/>
    </source>
</evidence>
<dbReference type="PANTHER" id="PTHR48111">
    <property type="entry name" value="REGULATOR OF RPOS"/>
    <property type="match status" value="1"/>
</dbReference>
<dbReference type="EMBL" id="JAUOPG010000001">
    <property type="protein sequence ID" value="MDO6452124.1"/>
    <property type="molecule type" value="Genomic_DNA"/>
</dbReference>
<gene>
    <name evidence="10" type="ORF">Q4490_00975</name>
</gene>
<dbReference type="AlphaFoldDB" id="A0AAW7XGC0"/>
<dbReference type="GO" id="GO:0005829">
    <property type="term" value="C:cytosol"/>
    <property type="evidence" value="ECO:0007669"/>
    <property type="project" value="TreeGrafter"/>
</dbReference>
<name>A0AAW7XGC0_9GAMM</name>
<feature type="modified residue" description="4-aspartylphosphate" evidence="6">
    <location>
        <position position="52"/>
    </location>
</feature>
<keyword evidence="3" id="KW-0805">Transcription regulation</keyword>
<evidence type="ECO:0000256" key="5">
    <source>
        <dbReference type="ARBA" id="ARBA00023163"/>
    </source>
</evidence>
<dbReference type="Gene3D" id="6.10.250.690">
    <property type="match status" value="1"/>
</dbReference>
<feature type="domain" description="OmpR/PhoB-type" evidence="9">
    <location>
        <begin position="129"/>
        <end position="229"/>
    </location>
</feature>
<keyword evidence="2" id="KW-0902">Two-component regulatory system</keyword>